<dbReference type="AlphaFoldDB" id="A0A6A6I930"/>
<evidence type="ECO:0000256" key="1">
    <source>
        <dbReference type="SAM" id="MobiDB-lite"/>
    </source>
</evidence>
<proteinExistence type="predicted"/>
<dbReference type="Pfam" id="PF23868">
    <property type="entry name" value="Mmc1_C"/>
    <property type="match status" value="1"/>
</dbReference>
<organism evidence="3 4">
    <name type="scientific">Trematosphaeria pertusa</name>
    <dbReference type="NCBI Taxonomy" id="390896"/>
    <lineage>
        <taxon>Eukaryota</taxon>
        <taxon>Fungi</taxon>
        <taxon>Dikarya</taxon>
        <taxon>Ascomycota</taxon>
        <taxon>Pezizomycotina</taxon>
        <taxon>Dothideomycetes</taxon>
        <taxon>Pleosporomycetidae</taxon>
        <taxon>Pleosporales</taxon>
        <taxon>Massarineae</taxon>
        <taxon>Trematosphaeriaceae</taxon>
        <taxon>Trematosphaeria</taxon>
    </lineage>
</organism>
<dbReference type="OrthoDB" id="5319015at2759"/>
<evidence type="ECO:0000259" key="2">
    <source>
        <dbReference type="Pfam" id="PF23868"/>
    </source>
</evidence>
<feature type="region of interest" description="Disordered" evidence="1">
    <location>
        <begin position="454"/>
        <end position="482"/>
    </location>
</feature>
<feature type="compositionally biased region" description="Polar residues" evidence="1">
    <location>
        <begin position="459"/>
        <end position="468"/>
    </location>
</feature>
<accession>A0A6A6I930</accession>
<reference evidence="3" key="1">
    <citation type="journal article" date="2020" name="Stud. Mycol.">
        <title>101 Dothideomycetes genomes: a test case for predicting lifestyles and emergence of pathogens.</title>
        <authorList>
            <person name="Haridas S."/>
            <person name="Albert R."/>
            <person name="Binder M."/>
            <person name="Bloem J."/>
            <person name="Labutti K."/>
            <person name="Salamov A."/>
            <person name="Andreopoulos B."/>
            <person name="Baker S."/>
            <person name="Barry K."/>
            <person name="Bills G."/>
            <person name="Bluhm B."/>
            <person name="Cannon C."/>
            <person name="Castanera R."/>
            <person name="Culley D."/>
            <person name="Daum C."/>
            <person name="Ezra D."/>
            <person name="Gonzalez J."/>
            <person name="Henrissat B."/>
            <person name="Kuo A."/>
            <person name="Liang C."/>
            <person name="Lipzen A."/>
            <person name="Lutzoni F."/>
            <person name="Magnuson J."/>
            <person name="Mondo S."/>
            <person name="Nolan M."/>
            <person name="Ohm R."/>
            <person name="Pangilinan J."/>
            <person name="Park H.-J."/>
            <person name="Ramirez L."/>
            <person name="Alfaro M."/>
            <person name="Sun H."/>
            <person name="Tritt A."/>
            <person name="Yoshinaga Y."/>
            <person name="Zwiers L.-H."/>
            <person name="Turgeon B."/>
            <person name="Goodwin S."/>
            <person name="Spatafora J."/>
            <person name="Crous P."/>
            <person name="Grigoriev I."/>
        </authorList>
    </citation>
    <scope>NUCLEOTIDE SEQUENCE</scope>
    <source>
        <strain evidence="3">CBS 122368</strain>
    </source>
</reference>
<gene>
    <name evidence="3" type="ORF">BU26DRAFT_542017</name>
</gene>
<dbReference type="Proteomes" id="UP000800094">
    <property type="component" value="Unassembled WGS sequence"/>
</dbReference>
<dbReference type="GeneID" id="54584951"/>
<evidence type="ECO:0000313" key="3">
    <source>
        <dbReference type="EMBL" id="KAF2246033.1"/>
    </source>
</evidence>
<evidence type="ECO:0000313" key="4">
    <source>
        <dbReference type="Proteomes" id="UP000800094"/>
    </source>
</evidence>
<dbReference type="InterPro" id="IPR056196">
    <property type="entry name" value="Mmc1_C"/>
</dbReference>
<dbReference type="PANTHER" id="PTHR38644">
    <property type="entry name" value="EXPRESSED PROTEIN"/>
    <property type="match status" value="1"/>
</dbReference>
<dbReference type="RefSeq" id="XP_033681037.1">
    <property type="nucleotide sequence ID" value="XM_033831621.1"/>
</dbReference>
<name>A0A6A6I930_9PLEO</name>
<feature type="domain" description="Mmc1 C-terminal" evidence="2">
    <location>
        <begin position="374"/>
        <end position="584"/>
    </location>
</feature>
<sequence>MPPWVASVPRSTLLTRRRAIDRFPPIFRCRNAVVATPPLLRIRSASTHVSPTAINFRPNIPPKNEDLYNALSVLSGTAEQYVNLSRLQLALRGLAAQDAVTRIAVLGLNSQVSAQRLARLLLADPLGKEEGWERELEEGNEEDGKAVLLRFGDESDAHPPSPLYKILSAPSRILGTHNLEVLVSTLNVNVSSAVTSSATESSVDVVLVPKLQATSARGLPVPYPVHKTLILGEGLDTAIAYGRFTPDSTRDLGDMVKVAIELPPPEKYIDPRESSTTSAVNVGIGTEALTALRTSIKNSTTYERGWFKSGLPTLSKWVIQDLQPTEPIKPAHKALISSITDEVEANITREDTKQLTRLASATDQQIPTAMIGYLESWAEKSHTELRDQLNEAFASKNWRKLSWWKLFWRVDDVGMVTEEVLERRWLVDAEKEAIYLAGRMKQASFPEDVRHISVDVQEDAQSPTTGSESPPAEPTMEKPRVEVSTEIRAQQPWPALISSTRASLLTETIPPLQALAQRLVLTTLSTTSLSSALSALLYVSMSSLSLLEAGAVAALGLMFSLRRMQKVWEGTRETWQARVREEGRMTLKSTEDLVRLIVRRSKLGGQEADDGVAERRAAREAVEKVRDALRKMGE</sequence>
<keyword evidence="4" id="KW-1185">Reference proteome</keyword>
<dbReference type="EMBL" id="ML987199">
    <property type="protein sequence ID" value="KAF2246033.1"/>
    <property type="molecule type" value="Genomic_DNA"/>
</dbReference>
<dbReference type="PANTHER" id="PTHR38644:SF1">
    <property type="entry name" value="EXPRESSED PROTEIN"/>
    <property type="match status" value="1"/>
</dbReference>
<protein>
    <recommendedName>
        <fullName evidence="2">Mmc1 C-terminal domain-containing protein</fullName>
    </recommendedName>
</protein>
<dbReference type="Pfam" id="PF23867">
    <property type="entry name" value="Mmc1_N"/>
    <property type="match status" value="1"/>
</dbReference>